<evidence type="ECO:0000256" key="2">
    <source>
        <dbReference type="ARBA" id="ARBA00022729"/>
    </source>
</evidence>
<accession>A0A1A9EYJ7</accession>
<name>A0A1A9EYJ7_9GAMM</name>
<proteinExistence type="inferred from homology"/>
<dbReference type="PANTHER" id="PTHR35936">
    <property type="entry name" value="MEMBRANE-BOUND LYTIC MUREIN TRANSGLYCOSYLASE F"/>
    <property type="match status" value="1"/>
</dbReference>
<dbReference type="Proteomes" id="UP000078070">
    <property type="component" value="Chromosome"/>
</dbReference>
<dbReference type="SUPFAM" id="SSF53850">
    <property type="entry name" value="Periplasmic binding protein-like II"/>
    <property type="match status" value="1"/>
</dbReference>
<feature type="domain" description="Solute-binding protein family 3/N-terminal" evidence="4">
    <location>
        <begin position="37"/>
        <end position="271"/>
    </location>
</feature>
<sequence length="285" mass="30906">MTIARLRPSLLLGLAILTFAGTGARAASLDHIQASQQLELCAHPDMLPFSKQSEPPSGFQVELAQALADRLGVELDISWIISRRSASKTGCDLYAGVARIDDAPSKYLKLTDAFMRMESVLVTAAHRPALHSITDLQGMTVGVAPGSVAAHRLNQQGIRTSTRFLDESKRLQALLNHAIDAAVVTQLSAGWLQQQLQQQQEDDEKRAENEKHSALNILDAEQLLGARLNYDYALGLRKADQSTLEHFNALLAEMKADGSLAGLLRHYGLDAAGHIALSSKPITTN</sequence>
<dbReference type="KEGG" id="mars:A8C75_10210"/>
<reference evidence="6" key="1">
    <citation type="submission" date="2016-05" db="EMBL/GenBank/DDBJ databases">
        <authorList>
            <person name="Baek K."/>
            <person name="Yang S.-J."/>
        </authorList>
    </citation>
    <scope>NUCLEOTIDE SEQUENCE [LARGE SCALE GENOMIC DNA]</scope>
    <source>
        <strain evidence="6">ST58-10</strain>
    </source>
</reference>
<evidence type="ECO:0000256" key="1">
    <source>
        <dbReference type="ARBA" id="ARBA00010333"/>
    </source>
</evidence>
<dbReference type="STRING" id="1821621.A8C75_10210"/>
<evidence type="ECO:0000313" key="5">
    <source>
        <dbReference type="EMBL" id="ANG62820.1"/>
    </source>
</evidence>
<dbReference type="Pfam" id="PF00497">
    <property type="entry name" value="SBP_bac_3"/>
    <property type="match status" value="1"/>
</dbReference>
<feature type="chain" id="PRO_5008386553" description="Solute-binding protein family 3/N-terminal domain-containing protein" evidence="3">
    <location>
        <begin position="27"/>
        <end position="285"/>
    </location>
</feature>
<dbReference type="EMBL" id="CP015839">
    <property type="protein sequence ID" value="ANG62820.1"/>
    <property type="molecule type" value="Genomic_DNA"/>
</dbReference>
<organism evidence="5 6">
    <name type="scientific">Marinobacterium aestuarii</name>
    <dbReference type="NCBI Taxonomy" id="1821621"/>
    <lineage>
        <taxon>Bacteria</taxon>
        <taxon>Pseudomonadati</taxon>
        <taxon>Pseudomonadota</taxon>
        <taxon>Gammaproteobacteria</taxon>
        <taxon>Oceanospirillales</taxon>
        <taxon>Oceanospirillaceae</taxon>
        <taxon>Marinobacterium</taxon>
    </lineage>
</organism>
<dbReference type="SMART" id="SM00062">
    <property type="entry name" value="PBPb"/>
    <property type="match status" value="1"/>
</dbReference>
<dbReference type="InterPro" id="IPR001638">
    <property type="entry name" value="Solute-binding_3/MltF_N"/>
</dbReference>
<comment type="similarity">
    <text evidence="1">Belongs to the bacterial solute-binding protein 3 family.</text>
</comment>
<evidence type="ECO:0000259" key="4">
    <source>
        <dbReference type="SMART" id="SM00062"/>
    </source>
</evidence>
<evidence type="ECO:0000256" key="3">
    <source>
        <dbReference type="SAM" id="SignalP"/>
    </source>
</evidence>
<evidence type="ECO:0000313" key="6">
    <source>
        <dbReference type="Proteomes" id="UP000078070"/>
    </source>
</evidence>
<dbReference type="RefSeq" id="WP_067381609.1">
    <property type="nucleotide sequence ID" value="NZ_CP015839.1"/>
</dbReference>
<gene>
    <name evidence="5" type="ORF">A8C75_10210</name>
</gene>
<dbReference type="PANTHER" id="PTHR35936:SF32">
    <property type="entry name" value="MEMBRANE-BOUND LYTIC MUREIN TRANSGLYCOSYLASE F"/>
    <property type="match status" value="1"/>
</dbReference>
<protein>
    <recommendedName>
        <fullName evidence="4">Solute-binding protein family 3/N-terminal domain-containing protein</fullName>
    </recommendedName>
</protein>
<dbReference type="Gene3D" id="3.40.190.10">
    <property type="entry name" value="Periplasmic binding protein-like II"/>
    <property type="match status" value="2"/>
</dbReference>
<keyword evidence="2 3" id="KW-0732">Signal</keyword>
<dbReference type="AlphaFoldDB" id="A0A1A9EYJ7"/>
<feature type="signal peptide" evidence="3">
    <location>
        <begin position="1"/>
        <end position="26"/>
    </location>
</feature>
<dbReference type="OrthoDB" id="5457351at2"/>
<reference evidence="5 6" key="2">
    <citation type="journal article" date="2018" name="Int. J. Syst. Evol. Microbiol.">
        <title>Marinobacterium aestuarii sp. nov., a benzene-degrading marine bacterium isolated from estuary sediment.</title>
        <authorList>
            <person name="Bae S.S."/>
            <person name="Jung J."/>
            <person name="Chung D."/>
            <person name="Baek K."/>
        </authorList>
    </citation>
    <scope>NUCLEOTIDE SEQUENCE [LARGE SCALE GENOMIC DNA]</scope>
    <source>
        <strain evidence="5 6">ST58-10</strain>
    </source>
</reference>
<keyword evidence="6" id="KW-1185">Reference proteome</keyword>